<feature type="region of interest" description="Disordered" evidence="1">
    <location>
        <begin position="226"/>
        <end position="248"/>
    </location>
</feature>
<sequence>MLTPRSSERVVQLFLLVSVCTFLFAEHLIASPLDPLQHVKGLDLNSWIGHFEPAHYEPAVFKAEHHRIRRSLGGLPFVRLNISGHGRIFKLKLAPDHQNIFAEDVVFESTNGPISFESNSVYSGILEDDDSATVHGIITKDGLFDGTVFTASEDIYIEPVSRYLTFNNSAKKSPSFHSIMYKSSDVRDLVKSGANCPSHRLHLDQVKKFHKYPKARTKRWLLEGEAKNPYDEPDHYPKSKLPPNPPYDQPIDEIEMELSNRTFTDASSLVFGRNVNKRAVIDPKKTTCMLYLQADHQFFQKYGTEEACIEVMSRHVQRVNAIYRSTDFNQDGRSDNITFMVKRIKVHTMDALKDPLYRFPNNYGVEKFLELFSGE</sequence>
<proteinExistence type="predicted"/>
<accession>A0AAW1NAU2</accession>
<dbReference type="GO" id="GO:0005886">
    <property type="term" value="C:plasma membrane"/>
    <property type="evidence" value="ECO:0007669"/>
    <property type="project" value="TreeGrafter"/>
</dbReference>
<keyword evidence="3" id="KW-1185">Reference proteome</keyword>
<dbReference type="GO" id="GO:0006509">
    <property type="term" value="P:membrane protein ectodomain proteolysis"/>
    <property type="evidence" value="ECO:0007669"/>
    <property type="project" value="TreeGrafter"/>
</dbReference>
<dbReference type="EMBL" id="JASPKY010000008">
    <property type="protein sequence ID" value="KAK9754314.1"/>
    <property type="molecule type" value="Genomic_DNA"/>
</dbReference>
<dbReference type="AlphaFoldDB" id="A0AAW1NAU2"/>
<dbReference type="GO" id="GO:0007219">
    <property type="term" value="P:Notch signaling pathway"/>
    <property type="evidence" value="ECO:0007669"/>
    <property type="project" value="TreeGrafter"/>
</dbReference>
<dbReference type="Proteomes" id="UP001458880">
    <property type="component" value="Unassembled WGS sequence"/>
</dbReference>
<dbReference type="PANTHER" id="PTHR45702">
    <property type="entry name" value="ADAM10/ADAM17 METALLOPEPTIDASE FAMILY MEMBER"/>
    <property type="match status" value="1"/>
</dbReference>
<dbReference type="InterPro" id="IPR051489">
    <property type="entry name" value="ADAM_Metalloproteinase"/>
</dbReference>
<evidence type="ECO:0000313" key="2">
    <source>
        <dbReference type="EMBL" id="KAK9754314.1"/>
    </source>
</evidence>
<evidence type="ECO:0000256" key="1">
    <source>
        <dbReference type="SAM" id="MobiDB-lite"/>
    </source>
</evidence>
<name>A0AAW1NAU2_POPJA</name>
<dbReference type="GO" id="GO:0004222">
    <property type="term" value="F:metalloendopeptidase activity"/>
    <property type="evidence" value="ECO:0007669"/>
    <property type="project" value="TreeGrafter"/>
</dbReference>
<gene>
    <name evidence="2" type="ORF">QE152_g1316</name>
</gene>
<reference evidence="2 3" key="1">
    <citation type="journal article" date="2024" name="BMC Genomics">
        <title>De novo assembly and annotation of Popillia japonica's genome with initial clues to its potential as an invasive pest.</title>
        <authorList>
            <person name="Cucini C."/>
            <person name="Boschi S."/>
            <person name="Funari R."/>
            <person name="Cardaioli E."/>
            <person name="Iannotti N."/>
            <person name="Marturano G."/>
            <person name="Paoli F."/>
            <person name="Bruttini M."/>
            <person name="Carapelli A."/>
            <person name="Frati F."/>
            <person name="Nardi F."/>
        </authorList>
    </citation>
    <scope>NUCLEOTIDE SEQUENCE [LARGE SCALE GENOMIC DNA]</scope>
    <source>
        <strain evidence="2">DMR45628</strain>
    </source>
</reference>
<feature type="compositionally biased region" description="Basic and acidic residues" evidence="1">
    <location>
        <begin position="226"/>
        <end position="237"/>
    </location>
</feature>
<dbReference type="Gene3D" id="3.40.390.10">
    <property type="entry name" value="Collagenase (Catalytic Domain)"/>
    <property type="match status" value="1"/>
</dbReference>
<organism evidence="2 3">
    <name type="scientific">Popillia japonica</name>
    <name type="common">Japanese beetle</name>
    <dbReference type="NCBI Taxonomy" id="7064"/>
    <lineage>
        <taxon>Eukaryota</taxon>
        <taxon>Metazoa</taxon>
        <taxon>Ecdysozoa</taxon>
        <taxon>Arthropoda</taxon>
        <taxon>Hexapoda</taxon>
        <taxon>Insecta</taxon>
        <taxon>Pterygota</taxon>
        <taxon>Neoptera</taxon>
        <taxon>Endopterygota</taxon>
        <taxon>Coleoptera</taxon>
        <taxon>Polyphaga</taxon>
        <taxon>Scarabaeiformia</taxon>
        <taxon>Scarabaeidae</taxon>
        <taxon>Rutelinae</taxon>
        <taxon>Popillia</taxon>
    </lineage>
</organism>
<dbReference type="InterPro" id="IPR024079">
    <property type="entry name" value="MetalloPept_cat_dom_sf"/>
</dbReference>
<protein>
    <submittedName>
        <fullName evidence="2">Reprolysin family propeptide</fullName>
    </submittedName>
</protein>
<evidence type="ECO:0000313" key="3">
    <source>
        <dbReference type="Proteomes" id="UP001458880"/>
    </source>
</evidence>
<dbReference type="PANTHER" id="PTHR45702:SF3">
    <property type="entry name" value="KUZBANIAN-LIKE, ISOFORM A"/>
    <property type="match status" value="1"/>
</dbReference>
<dbReference type="SUPFAM" id="SSF55486">
    <property type="entry name" value="Metalloproteases ('zincins'), catalytic domain"/>
    <property type="match status" value="1"/>
</dbReference>
<comment type="caution">
    <text evidence="2">The sequence shown here is derived from an EMBL/GenBank/DDBJ whole genome shotgun (WGS) entry which is preliminary data.</text>
</comment>